<keyword evidence="2" id="KW-1185">Reference proteome</keyword>
<name>A0A5P8VSB7_9NOSO</name>
<protein>
    <submittedName>
        <fullName evidence="1">Uncharacterized protein</fullName>
    </submittedName>
</protein>
<accession>A0A5P8VSB7</accession>
<dbReference type="EMBL" id="CP045226">
    <property type="protein sequence ID" value="QFS43211.1"/>
    <property type="molecule type" value="Genomic_DNA"/>
</dbReference>
<sequence length="40" mass="4532">MLLSAKFSGMHCGNAFLNRKLSFGKKNDIETQLNKDTIFI</sequence>
<proteinExistence type="predicted"/>
<dbReference type="AlphaFoldDB" id="A0A5P8VSB7"/>
<organism evidence="1 2">
    <name type="scientific">Nostoc sphaeroides CCNUC1</name>
    <dbReference type="NCBI Taxonomy" id="2653204"/>
    <lineage>
        <taxon>Bacteria</taxon>
        <taxon>Bacillati</taxon>
        <taxon>Cyanobacteriota</taxon>
        <taxon>Cyanophyceae</taxon>
        <taxon>Nostocales</taxon>
        <taxon>Nostocaceae</taxon>
        <taxon>Nostoc</taxon>
    </lineage>
</organism>
<dbReference type="Proteomes" id="UP000326678">
    <property type="component" value="Chromosome Gxm1"/>
</dbReference>
<dbReference type="KEGG" id="nsh:GXM_00684"/>
<evidence type="ECO:0000313" key="2">
    <source>
        <dbReference type="Proteomes" id="UP000326678"/>
    </source>
</evidence>
<reference evidence="1 2" key="1">
    <citation type="submission" date="2019-10" db="EMBL/GenBank/DDBJ databases">
        <title>Genomic and transcriptomic insights into the perfect genentic adaptation of a filamentous nitrogen-fixing cyanobacterium to rice fields.</title>
        <authorList>
            <person name="Chen Z."/>
        </authorList>
    </citation>
    <scope>NUCLEOTIDE SEQUENCE [LARGE SCALE GENOMIC DNA]</scope>
    <source>
        <strain evidence="1">CCNUC1</strain>
    </source>
</reference>
<gene>
    <name evidence="1" type="ORF">GXM_00684</name>
</gene>
<evidence type="ECO:0000313" key="1">
    <source>
        <dbReference type="EMBL" id="QFS43211.1"/>
    </source>
</evidence>